<dbReference type="Proteomes" id="UP000000267">
    <property type="component" value="Unassembled WGS sequence"/>
</dbReference>
<dbReference type="InterPro" id="IPR039699">
    <property type="entry name" value="Ribosomal_uL30"/>
</dbReference>
<dbReference type="GeneID" id="5543432"/>
<dbReference type="Pfam" id="PF00327">
    <property type="entry name" value="Ribosomal_L30"/>
    <property type="match status" value="1"/>
</dbReference>
<dbReference type="RefSeq" id="XP_001643220.1">
    <property type="nucleotide sequence ID" value="XM_001643170.1"/>
</dbReference>
<dbReference type="InterPro" id="IPR035808">
    <property type="entry name" value="Ribosomal_uL30_euk_arc"/>
</dbReference>
<dbReference type="InterPro" id="IPR016082">
    <property type="entry name" value="Ribosomal_uL30_ferredoxin-like"/>
</dbReference>
<keyword evidence="5" id="KW-1185">Reference proteome</keyword>
<accession>A7TQV4</accession>
<sequence length="312" mass="35842">MSSSQLNSNPEILLRKRRNADRTRLEKQELSKARKIEQDKKRRLNKNKFVRIEKLVTNTLATEREKERIKRISKLELKKSKNELDHLPTDKNFILKITERDNSQSVDEDIKVDDEEENDLIKEKVIYDGEETLLFVIRVKGPNSVKLPSKVFKILSLLRLVDVNTGVFIKLTENVFPLLKIISPYVITGRPSLSSIRSLIQKRSRILISENDEQKEVILNDNNVIEDKLGSEGIICMEDIIHEISTLGDSFQTVNFFLQPFRLSREVSGFSALSKLNKLKQKEDQSKLSQSSNSSTAPIVQVDIDALISKLN</sequence>
<dbReference type="eggNOG" id="KOG3184">
    <property type="taxonomic scope" value="Eukaryota"/>
</dbReference>
<dbReference type="GO" id="GO:0030687">
    <property type="term" value="C:preribosome, large subunit precursor"/>
    <property type="evidence" value="ECO:0007669"/>
    <property type="project" value="EnsemblFungi"/>
</dbReference>
<organism evidence="5">
    <name type="scientific">Vanderwaltozyma polyspora (strain ATCC 22028 / DSM 70294 / BCRC 21397 / CBS 2163 / NBRC 10782 / NRRL Y-8283 / UCD 57-17)</name>
    <name type="common">Kluyveromyces polysporus</name>
    <dbReference type="NCBI Taxonomy" id="436907"/>
    <lineage>
        <taxon>Eukaryota</taxon>
        <taxon>Fungi</taxon>
        <taxon>Dikarya</taxon>
        <taxon>Ascomycota</taxon>
        <taxon>Saccharomycotina</taxon>
        <taxon>Saccharomycetes</taxon>
        <taxon>Saccharomycetales</taxon>
        <taxon>Saccharomycetaceae</taxon>
        <taxon>Vanderwaltozyma</taxon>
    </lineage>
</organism>
<dbReference type="GO" id="GO:0000463">
    <property type="term" value="P:maturation of LSU-rRNA from tricistronic rRNA transcript (SSU-rRNA, 5.8S rRNA, LSU-rRNA)"/>
    <property type="evidence" value="ECO:0007669"/>
    <property type="project" value="EnsemblFungi"/>
</dbReference>
<comment type="similarity">
    <text evidence="1">Belongs to the universal ribosomal protein uL30 family.</text>
</comment>
<feature type="compositionally biased region" description="Polar residues" evidence="2">
    <location>
        <begin position="1"/>
        <end position="10"/>
    </location>
</feature>
<feature type="compositionally biased region" description="Basic and acidic residues" evidence="2">
    <location>
        <begin position="20"/>
        <end position="32"/>
    </location>
</feature>
<evidence type="ECO:0000256" key="2">
    <source>
        <dbReference type="SAM" id="MobiDB-lite"/>
    </source>
</evidence>
<dbReference type="GO" id="GO:0022625">
    <property type="term" value="C:cytosolic large ribosomal subunit"/>
    <property type="evidence" value="ECO:0007669"/>
    <property type="project" value="TreeGrafter"/>
</dbReference>
<dbReference type="InterPro" id="IPR036919">
    <property type="entry name" value="Ribo_uL30_ferredoxin-like_sf"/>
</dbReference>
<dbReference type="OrthoDB" id="28644at2759"/>
<dbReference type="GO" id="GO:0003735">
    <property type="term" value="F:structural constituent of ribosome"/>
    <property type="evidence" value="ECO:0007669"/>
    <property type="project" value="TreeGrafter"/>
</dbReference>
<evidence type="ECO:0000313" key="5">
    <source>
        <dbReference type="Proteomes" id="UP000000267"/>
    </source>
</evidence>
<dbReference type="EMBL" id="DS480464">
    <property type="protein sequence ID" value="EDO15362.1"/>
    <property type="molecule type" value="Genomic_DNA"/>
</dbReference>
<dbReference type="PANTHER" id="PTHR11524">
    <property type="entry name" value="60S RIBOSOMAL PROTEIN L7"/>
    <property type="match status" value="1"/>
</dbReference>
<dbReference type="SUPFAM" id="SSF55129">
    <property type="entry name" value="Ribosomal protein L30p/L7e"/>
    <property type="match status" value="1"/>
</dbReference>
<dbReference type="GO" id="GO:0042134">
    <property type="term" value="F:rRNA primary transcript binding"/>
    <property type="evidence" value="ECO:0007669"/>
    <property type="project" value="EnsemblFungi"/>
</dbReference>
<proteinExistence type="inferred from homology"/>
<feature type="domain" description="Large ribosomal subunit protein uL30-like ferredoxin-like fold" evidence="3">
    <location>
        <begin position="134"/>
        <end position="186"/>
    </location>
</feature>
<dbReference type="GO" id="GO:0000465">
    <property type="term" value="P:exonucleolytic trimming to generate mature 5'-end of 5.8S rRNA from tricistronic rRNA transcript (SSU-rRNA, 5.8S rRNA, LSU-rRNA)"/>
    <property type="evidence" value="ECO:0007669"/>
    <property type="project" value="EnsemblFungi"/>
</dbReference>
<dbReference type="GO" id="GO:0005730">
    <property type="term" value="C:nucleolus"/>
    <property type="evidence" value="ECO:0007669"/>
    <property type="project" value="EnsemblFungi"/>
</dbReference>
<dbReference type="InParanoid" id="A7TQV4"/>
<dbReference type="FunCoup" id="A7TQV4">
    <property type="interactions" value="419"/>
</dbReference>
<evidence type="ECO:0000313" key="4">
    <source>
        <dbReference type="EMBL" id="EDO15362.1"/>
    </source>
</evidence>
<dbReference type="PANTHER" id="PTHR11524:SF26">
    <property type="entry name" value="RIBOSOME BIOGENESIS PROTEIN RLP7"/>
    <property type="match status" value="1"/>
</dbReference>
<name>A7TQV4_VANPO</name>
<feature type="region of interest" description="Disordered" evidence="2">
    <location>
        <begin position="1"/>
        <end position="32"/>
    </location>
</feature>
<reference evidence="4 5" key="1">
    <citation type="journal article" date="2007" name="Proc. Natl. Acad. Sci. U.S.A.">
        <title>Independent sorting-out of thousands of duplicated gene pairs in two yeast species descended from a whole-genome duplication.</title>
        <authorList>
            <person name="Scannell D.R."/>
            <person name="Frank A.C."/>
            <person name="Conant G.C."/>
            <person name="Byrne K.P."/>
            <person name="Woolfit M."/>
            <person name="Wolfe K.H."/>
        </authorList>
    </citation>
    <scope>NUCLEOTIDE SEQUENCE [LARGE SCALE GENOMIC DNA]</scope>
    <source>
        <strain evidence="5">ATCC 22028 / DSM 70294 / BCRC 21397 / CBS 2163 / NBRC 10782 / NRRL Y-8283 / UCD 57-17</strain>
    </source>
</reference>
<dbReference type="CDD" id="cd01657">
    <property type="entry name" value="Ribosomal_L7_archeal_euk"/>
    <property type="match status" value="1"/>
</dbReference>
<dbReference type="HOGENOM" id="CLU_055156_1_0_1"/>
<dbReference type="PhylomeDB" id="A7TQV4"/>
<dbReference type="AlphaFoldDB" id="A7TQV4"/>
<protein>
    <recommendedName>
        <fullName evidence="3">Large ribosomal subunit protein uL30-like ferredoxin-like fold domain-containing protein</fullName>
    </recommendedName>
</protein>
<evidence type="ECO:0000256" key="1">
    <source>
        <dbReference type="ARBA" id="ARBA00007594"/>
    </source>
</evidence>
<dbReference type="KEGG" id="vpo:Kpol_457p13"/>
<dbReference type="OMA" id="VNGWGPQ"/>
<dbReference type="Gene3D" id="3.30.1390.20">
    <property type="entry name" value="Ribosomal protein L30, ferredoxin-like fold domain"/>
    <property type="match status" value="1"/>
</dbReference>
<gene>
    <name evidence="4" type="ORF">Kpol_457p13</name>
</gene>
<evidence type="ECO:0000259" key="3">
    <source>
        <dbReference type="Pfam" id="PF00327"/>
    </source>
</evidence>
<dbReference type="STRING" id="436907.A7TQV4"/>